<dbReference type="Proteomes" id="UP000481153">
    <property type="component" value="Unassembled WGS sequence"/>
</dbReference>
<keyword evidence="5" id="KW-1015">Disulfide bond</keyword>
<dbReference type="SUPFAM" id="SSF48647">
    <property type="entry name" value="Fungal elicitin"/>
    <property type="match status" value="2"/>
</dbReference>
<comment type="similarity">
    <text evidence="2">Belongs to the elicitin family.</text>
</comment>
<dbReference type="EMBL" id="VJMJ01000202">
    <property type="protein sequence ID" value="KAF0727072.1"/>
    <property type="molecule type" value="Genomic_DNA"/>
</dbReference>
<keyword evidence="4" id="KW-0928">Hypersensitive response elicitation</keyword>
<comment type="subcellular location">
    <subcellularLocation>
        <location evidence="1">Secreted</location>
    </subcellularLocation>
</comment>
<sequence length="275" mass="28625">MKLVVLSMLAYALAQAPAPCTEKQIGDVVAAINASTNLAGCTKDSGYNWLTFFTTADGLSTEQQEQASSDSKSCMALVAEANKLTVPSCLVWNNDLATLIKQSLGDWTTAKNRFIVATVKTYPRCTNEQFTAFVALVSASKNLDSCSKAAGFAWLTFFTTQDIPTQAQLAATSASKECAAFVADVNGLKVDACALWIDNLQHLITLKPDNWVDAKVAGLKVAGNSSLPSNATNATTSAPTISSNTTTAAPTTTPKSSASTVAAGVLAAVVALVTP</sequence>
<keyword evidence="8" id="KW-1185">Reference proteome</keyword>
<gene>
    <name evidence="7" type="ORF">Ae201684_014811</name>
</gene>
<comment type="caution">
    <text evidence="7">The sequence shown here is derived from an EMBL/GenBank/DDBJ whole genome shotgun (WGS) entry which is preliminary data.</text>
</comment>
<proteinExistence type="inferred from homology"/>
<keyword evidence="3" id="KW-0964">Secreted</keyword>
<dbReference type="AlphaFoldDB" id="A0A6G0WIP0"/>
<dbReference type="Pfam" id="PF00964">
    <property type="entry name" value="Elicitin"/>
    <property type="match status" value="2"/>
</dbReference>
<evidence type="ECO:0000256" key="3">
    <source>
        <dbReference type="ARBA" id="ARBA00022525"/>
    </source>
</evidence>
<evidence type="ECO:0000313" key="8">
    <source>
        <dbReference type="Proteomes" id="UP000481153"/>
    </source>
</evidence>
<evidence type="ECO:0000256" key="4">
    <source>
        <dbReference type="ARBA" id="ARBA00022978"/>
    </source>
</evidence>
<dbReference type="VEuPathDB" id="FungiDB:AeMF1_013851"/>
<dbReference type="GO" id="GO:0005576">
    <property type="term" value="C:extracellular region"/>
    <property type="evidence" value="ECO:0007669"/>
    <property type="project" value="UniProtKB-SubCell"/>
</dbReference>
<organism evidence="7 8">
    <name type="scientific">Aphanomyces euteiches</name>
    <dbReference type="NCBI Taxonomy" id="100861"/>
    <lineage>
        <taxon>Eukaryota</taxon>
        <taxon>Sar</taxon>
        <taxon>Stramenopiles</taxon>
        <taxon>Oomycota</taxon>
        <taxon>Saprolegniomycetes</taxon>
        <taxon>Saprolegniales</taxon>
        <taxon>Verrucalvaceae</taxon>
        <taxon>Aphanomyces</taxon>
    </lineage>
</organism>
<evidence type="ECO:0000256" key="6">
    <source>
        <dbReference type="SAM" id="MobiDB-lite"/>
    </source>
</evidence>
<evidence type="ECO:0000313" key="7">
    <source>
        <dbReference type="EMBL" id="KAF0727072.1"/>
    </source>
</evidence>
<dbReference type="Gene3D" id="1.10.239.10">
    <property type="entry name" value="Elicitin domain"/>
    <property type="match status" value="2"/>
</dbReference>
<evidence type="ECO:0000256" key="5">
    <source>
        <dbReference type="ARBA" id="ARBA00023157"/>
    </source>
</evidence>
<dbReference type="InterPro" id="IPR002200">
    <property type="entry name" value="Elicitin"/>
</dbReference>
<accession>A0A6G0WIP0</accession>
<evidence type="ECO:0000256" key="1">
    <source>
        <dbReference type="ARBA" id="ARBA00004613"/>
    </source>
</evidence>
<protein>
    <submittedName>
        <fullName evidence="7">Uncharacterized protein</fullName>
    </submittedName>
</protein>
<reference evidence="7 8" key="1">
    <citation type="submission" date="2019-07" db="EMBL/GenBank/DDBJ databases">
        <title>Genomics analysis of Aphanomyces spp. identifies a new class of oomycete effector associated with host adaptation.</title>
        <authorList>
            <person name="Gaulin E."/>
        </authorList>
    </citation>
    <scope>NUCLEOTIDE SEQUENCE [LARGE SCALE GENOMIC DNA]</scope>
    <source>
        <strain evidence="7 8">ATCC 201684</strain>
    </source>
</reference>
<dbReference type="SMART" id="SM01187">
    <property type="entry name" value="Elicitin"/>
    <property type="match status" value="2"/>
</dbReference>
<dbReference type="InterPro" id="IPR036470">
    <property type="entry name" value="Elicitin_sf"/>
</dbReference>
<feature type="region of interest" description="Disordered" evidence="6">
    <location>
        <begin position="229"/>
        <end position="256"/>
    </location>
</feature>
<evidence type="ECO:0000256" key="2">
    <source>
        <dbReference type="ARBA" id="ARBA00009544"/>
    </source>
</evidence>
<dbReference type="GO" id="GO:0052040">
    <property type="term" value="P:symbiont-mediated perturbation of host programmed cell death"/>
    <property type="evidence" value="ECO:0007669"/>
    <property type="project" value="UniProtKB-KW"/>
</dbReference>
<name>A0A6G0WIP0_9STRA</name>